<dbReference type="EMBL" id="CM016557">
    <property type="protein sequence ID" value="TKW11516.1"/>
    <property type="molecule type" value="Genomic_DNA"/>
</dbReference>
<name>A0A4V6D5S3_SETVI</name>
<dbReference type="PANTHER" id="PTHR37245:SF4">
    <property type="entry name" value="PAMP-INDUCED SECRETED PEPTIDE 1"/>
    <property type="match status" value="1"/>
</dbReference>
<dbReference type="InterPro" id="IPR040273">
    <property type="entry name" value="PIP1"/>
</dbReference>
<evidence type="ECO:0000313" key="3">
    <source>
        <dbReference type="Proteomes" id="UP000298652"/>
    </source>
</evidence>
<evidence type="ECO:0000313" key="2">
    <source>
        <dbReference type="EMBL" id="TKW11516.1"/>
    </source>
</evidence>
<dbReference type="OMA" id="VCVITRS"/>
<dbReference type="PROSITE" id="PS51318">
    <property type="entry name" value="TAT"/>
    <property type="match status" value="1"/>
</dbReference>
<dbReference type="Proteomes" id="UP000298652">
    <property type="component" value="Chromosome 6"/>
</dbReference>
<proteinExistence type="predicted"/>
<dbReference type="InterPro" id="IPR006311">
    <property type="entry name" value="TAT_signal"/>
</dbReference>
<gene>
    <name evidence="2" type="ORF">SEVIR_6G237133v2</name>
</gene>
<dbReference type="AlphaFoldDB" id="A0A4V6D5S3"/>
<evidence type="ECO:0000256" key="1">
    <source>
        <dbReference type="SAM" id="SignalP"/>
    </source>
</evidence>
<protein>
    <submittedName>
        <fullName evidence="2">Uncharacterized protein</fullName>
    </submittedName>
</protein>
<keyword evidence="1" id="KW-0732">Signal</keyword>
<dbReference type="GO" id="GO:0006952">
    <property type="term" value="P:defense response"/>
    <property type="evidence" value="ECO:0007669"/>
    <property type="project" value="InterPro"/>
</dbReference>
<dbReference type="PANTHER" id="PTHR37245">
    <property type="entry name" value="PAMP-INDUCED SECRETED PEPTIDE 1"/>
    <property type="match status" value="1"/>
</dbReference>
<sequence length="84" mass="8738">MSWSTRRRLLLLASLVVLLVGGARSAGGARAAPEARLDGGEVVQRRGSGCHATAVVERIIITKEAAEMLMARLPAGPSPRGPGH</sequence>
<accession>A0A4V6D5S3</accession>
<feature type="chain" id="PRO_5020249085" evidence="1">
    <location>
        <begin position="26"/>
        <end position="84"/>
    </location>
</feature>
<keyword evidence="3" id="KW-1185">Reference proteome</keyword>
<organism evidence="2 3">
    <name type="scientific">Setaria viridis</name>
    <name type="common">Green bristlegrass</name>
    <name type="synonym">Setaria italica subsp. viridis</name>
    <dbReference type="NCBI Taxonomy" id="4556"/>
    <lineage>
        <taxon>Eukaryota</taxon>
        <taxon>Viridiplantae</taxon>
        <taxon>Streptophyta</taxon>
        <taxon>Embryophyta</taxon>
        <taxon>Tracheophyta</taxon>
        <taxon>Spermatophyta</taxon>
        <taxon>Magnoliopsida</taxon>
        <taxon>Liliopsida</taxon>
        <taxon>Poales</taxon>
        <taxon>Poaceae</taxon>
        <taxon>PACMAD clade</taxon>
        <taxon>Panicoideae</taxon>
        <taxon>Panicodae</taxon>
        <taxon>Paniceae</taxon>
        <taxon>Cenchrinae</taxon>
        <taxon>Setaria</taxon>
    </lineage>
</organism>
<feature type="signal peptide" evidence="1">
    <location>
        <begin position="1"/>
        <end position="25"/>
    </location>
</feature>
<reference evidence="2" key="1">
    <citation type="submission" date="2019-03" db="EMBL/GenBank/DDBJ databases">
        <title>WGS assembly of Setaria viridis.</title>
        <authorList>
            <person name="Huang P."/>
            <person name="Jenkins J."/>
            <person name="Grimwood J."/>
            <person name="Barry K."/>
            <person name="Healey A."/>
            <person name="Mamidi S."/>
            <person name="Sreedasyam A."/>
            <person name="Shu S."/>
            <person name="Feldman M."/>
            <person name="Wu J."/>
            <person name="Yu Y."/>
            <person name="Chen C."/>
            <person name="Johnson J."/>
            <person name="Rokhsar D."/>
            <person name="Baxter I."/>
            <person name="Schmutz J."/>
            <person name="Brutnell T."/>
            <person name="Kellogg E."/>
        </authorList>
    </citation>
    <scope>NUCLEOTIDE SEQUENCE [LARGE SCALE GENOMIC DNA]</scope>
</reference>
<dbReference type="Gramene" id="TKW11516">
    <property type="protein sequence ID" value="TKW11516"/>
    <property type="gene ID" value="SEVIR_6G237133v2"/>
</dbReference>